<gene>
    <name evidence="2" type="ORF">K461DRAFT_272024</name>
</gene>
<dbReference type="PANTHER" id="PTHR35910">
    <property type="entry name" value="2EXR DOMAIN-CONTAINING PROTEIN"/>
    <property type="match status" value="1"/>
</dbReference>
<dbReference type="Pfam" id="PF20150">
    <property type="entry name" value="2EXR"/>
    <property type="match status" value="1"/>
</dbReference>
<evidence type="ECO:0000313" key="3">
    <source>
        <dbReference type="Proteomes" id="UP000799439"/>
    </source>
</evidence>
<dbReference type="EMBL" id="ML996093">
    <property type="protein sequence ID" value="KAF2148546.1"/>
    <property type="molecule type" value="Genomic_DNA"/>
</dbReference>
<dbReference type="AlphaFoldDB" id="A0A9P4IRU8"/>
<name>A0A9P4IRU8_9PEZI</name>
<comment type="caution">
    <text evidence="2">The sequence shown here is derived from an EMBL/GenBank/DDBJ whole genome shotgun (WGS) entry which is preliminary data.</text>
</comment>
<dbReference type="InterPro" id="IPR045518">
    <property type="entry name" value="2EXR"/>
</dbReference>
<sequence>MSESPLAPSTFHRFANLPAELRLEIWRLAVPSVGPSLVPHQGSKYRLGYFSAERSARLLETFNTDNMQVTLPLPPMAGANHEAMAAVLHHPTVVAQRDSNGKIKYMMTRAFDPQQDMVYFRSHKHHSLLFFAATQQNIAVHDLIGARHVAVPAVMLRDSPSLALRLLRPLGVIHVVCNTRIDFPGCREITKIGHGRWTWNSTDVAFDFTNSASGSAVTEGDNEEEQQTMHKATGYLQSYIGKPWTFPYPSEIRQVVVKRKQRDVTTGRL</sequence>
<organism evidence="2 3">
    <name type="scientific">Myriangium duriaei CBS 260.36</name>
    <dbReference type="NCBI Taxonomy" id="1168546"/>
    <lineage>
        <taxon>Eukaryota</taxon>
        <taxon>Fungi</taxon>
        <taxon>Dikarya</taxon>
        <taxon>Ascomycota</taxon>
        <taxon>Pezizomycotina</taxon>
        <taxon>Dothideomycetes</taxon>
        <taxon>Dothideomycetidae</taxon>
        <taxon>Myriangiales</taxon>
        <taxon>Myriangiaceae</taxon>
        <taxon>Myriangium</taxon>
    </lineage>
</organism>
<feature type="domain" description="2EXR" evidence="1">
    <location>
        <begin position="11"/>
        <end position="118"/>
    </location>
</feature>
<dbReference type="Proteomes" id="UP000799439">
    <property type="component" value="Unassembled WGS sequence"/>
</dbReference>
<proteinExistence type="predicted"/>
<keyword evidence="3" id="KW-1185">Reference proteome</keyword>
<dbReference type="PANTHER" id="PTHR35910:SF6">
    <property type="entry name" value="2EXR DOMAIN-CONTAINING PROTEIN"/>
    <property type="match status" value="1"/>
</dbReference>
<dbReference type="OrthoDB" id="3596450at2759"/>
<evidence type="ECO:0000259" key="1">
    <source>
        <dbReference type="Pfam" id="PF20150"/>
    </source>
</evidence>
<evidence type="ECO:0000313" key="2">
    <source>
        <dbReference type="EMBL" id="KAF2148546.1"/>
    </source>
</evidence>
<protein>
    <recommendedName>
        <fullName evidence="1">2EXR domain-containing protein</fullName>
    </recommendedName>
</protein>
<accession>A0A9P4IRU8</accession>
<reference evidence="2" key="1">
    <citation type="journal article" date="2020" name="Stud. Mycol.">
        <title>101 Dothideomycetes genomes: a test case for predicting lifestyles and emergence of pathogens.</title>
        <authorList>
            <person name="Haridas S."/>
            <person name="Albert R."/>
            <person name="Binder M."/>
            <person name="Bloem J."/>
            <person name="Labutti K."/>
            <person name="Salamov A."/>
            <person name="Andreopoulos B."/>
            <person name="Baker S."/>
            <person name="Barry K."/>
            <person name="Bills G."/>
            <person name="Bluhm B."/>
            <person name="Cannon C."/>
            <person name="Castanera R."/>
            <person name="Culley D."/>
            <person name="Daum C."/>
            <person name="Ezra D."/>
            <person name="Gonzalez J."/>
            <person name="Henrissat B."/>
            <person name="Kuo A."/>
            <person name="Liang C."/>
            <person name="Lipzen A."/>
            <person name="Lutzoni F."/>
            <person name="Magnuson J."/>
            <person name="Mondo S."/>
            <person name="Nolan M."/>
            <person name="Ohm R."/>
            <person name="Pangilinan J."/>
            <person name="Park H.-J."/>
            <person name="Ramirez L."/>
            <person name="Alfaro M."/>
            <person name="Sun H."/>
            <person name="Tritt A."/>
            <person name="Yoshinaga Y."/>
            <person name="Zwiers L.-H."/>
            <person name="Turgeon B."/>
            <person name="Goodwin S."/>
            <person name="Spatafora J."/>
            <person name="Crous P."/>
            <person name="Grigoriev I."/>
        </authorList>
    </citation>
    <scope>NUCLEOTIDE SEQUENCE</scope>
    <source>
        <strain evidence="2">CBS 260.36</strain>
    </source>
</reference>